<organism evidence="2 3">
    <name type="scientific">Flavobacterium restrictum</name>
    <dbReference type="NCBI Taxonomy" id="2594428"/>
    <lineage>
        <taxon>Bacteria</taxon>
        <taxon>Pseudomonadati</taxon>
        <taxon>Bacteroidota</taxon>
        <taxon>Flavobacteriia</taxon>
        <taxon>Flavobacteriales</taxon>
        <taxon>Flavobacteriaceae</taxon>
        <taxon>Flavobacterium</taxon>
    </lineage>
</organism>
<dbReference type="EMBL" id="VJZT01000005">
    <property type="protein sequence ID" value="TRX40439.1"/>
    <property type="molecule type" value="Genomic_DNA"/>
</dbReference>
<reference evidence="2 3" key="1">
    <citation type="submission" date="2019-07" db="EMBL/GenBank/DDBJ databases">
        <title>Novel species of Flavobacterium.</title>
        <authorList>
            <person name="Liu Q."/>
            <person name="Xin Y.-H."/>
        </authorList>
    </citation>
    <scope>NUCLEOTIDE SEQUENCE [LARGE SCALE GENOMIC DNA]</scope>
    <source>
        <strain evidence="2 3">LB1R34</strain>
    </source>
</reference>
<gene>
    <name evidence="2" type="ORF">FNW21_06830</name>
</gene>
<sequence length="134" mass="15968">MENYYISLSQRILALAKSGEDTSSLRKELYYVKQSFLVKRLDTDDLKKEFWQNIYNAYFLIISQEPKLKISVYKRKRIKIMHSLLSLDEIEYGILKIPKYKLDYFNLNALFYSGIVKKLSVSKFDTNFKLDKIV</sequence>
<evidence type="ECO:0000259" key="1">
    <source>
        <dbReference type="Pfam" id="PF04784"/>
    </source>
</evidence>
<evidence type="ECO:0000313" key="3">
    <source>
        <dbReference type="Proteomes" id="UP000316371"/>
    </source>
</evidence>
<feature type="domain" description="DUF547" evidence="1">
    <location>
        <begin position="44"/>
        <end position="99"/>
    </location>
</feature>
<proteinExistence type="predicted"/>
<keyword evidence="3" id="KW-1185">Reference proteome</keyword>
<protein>
    <submittedName>
        <fullName evidence="2">DUF547 domain-containing protein</fullName>
    </submittedName>
</protein>
<dbReference type="Proteomes" id="UP000316371">
    <property type="component" value="Unassembled WGS sequence"/>
</dbReference>
<dbReference type="Pfam" id="PF04784">
    <property type="entry name" value="DUF547"/>
    <property type="match status" value="1"/>
</dbReference>
<accession>A0A553E5Z8</accession>
<dbReference type="InterPro" id="IPR006869">
    <property type="entry name" value="DUF547"/>
</dbReference>
<name>A0A553E5Z8_9FLAO</name>
<comment type="caution">
    <text evidence="2">The sequence shown here is derived from an EMBL/GenBank/DDBJ whole genome shotgun (WGS) entry which is preliminary data.</text>
</comment>
<dbReference type="AlphaFoldDB" id="A0A553E5Z8"/>
<dbReference type="RefSeq" id="WP_144255997.1">
    <property type="nucleotide sequence ID" value="NZ_VJZT01000005.1"/>
</dbReference>
<dbReference type="OrthoDB" id="526867at2"/>
<evidence type="ECO:0000313" key="2">
    <source>
        <dbReference type="EMBL" id="TRX40439.1"/>
    </source>
</evidence>